<keyword evidence="1" id="KW-0472">Membrane</keyword>
<sequence length="153" mass="17159">MSEVYHEASKPHERLMFNVAIFHFLVPAILFATENLWLIFSLSLLGSLIMIGSIAYKAYNSQHQTALVQAHWKLAWKRSMYLLGAYLVAAVIFGIGSFLLMAQADESMRFIQRSVLGWFALVPISLTLIALIVLEGSALVQSRKGIMPSEMKL</sequence>
<reference evidence="2 3" key="2">
    <citation type="journal article" date="2013" name="Int. J. Syst. Evol. Microbiol.">
        <title>Methylophaga nitratireducenticrescens sp. nov. and Methylophaga frappieri sp. nov., isolated from the biofilm of the methanol-fed denitrification system treating the seawater at the Montreal Biodome.</title>
        <authorList>
            <person name="Villeneuve C."/>
            <person name="Martineau C."/>
            <person name="Mauffrey F."/>
            <person name="Villemur R."/>
        </authorList>
    </citation>
    <scope>NUCLEOTIDE SEQUENCE [LARGE SCALE GENOMIC DNA]</scope>
    <source>
        <strain evidence="2 3">JAM1</strain>
    </source>
</reference>
<reference evidence="2 3" key="1">
    <citation type="journal article" date="2012" name="J. Bacteriol.">
        <title>Complete genome sequences of Methylophaga sp. strain JAM1 and Methylophaga sp. strain JAM7.</title>
        <authorList>
            <person name="Villeneuve C."/>
            <person name="Martineau C."/>
            <person name="Mauffrey F."/>
            <person name="Villemur R."/>
        </authorList>
    </citation>
    <scope>NUCLEOTIDE SEQUENCE [LARGE SCALE GENOMIC DNA]</scope>
    <source>
        <strain evidence="2 3">JAM1</strain>
    </source>
</reference>
<organism evidence="2 3">
    <name type="scientific">Methylophaga nitratireducenticrescens</name>
    <dbReference type="NCBI Taxonomy" id="754476"/>
    <lineage>
        <taxon>Bacteria</taxon>
        <taxon>Pseudomonadati</taxon>
        <taxon>Pseudomonadota</taxon>
        <taxon>Gammaproteobacteria</taxon>
        <taxon>Thiotrichales</taxon>
        <taxon>Piscirickettsiaceae</taxon>
        <taxon>Methylophaga</taxon>
    </lineage>
</organism>
<feature type="transmembrane region" description="Helical" evidence="1">
    <location>
        <begin position="15"/>
        <end position="32"/>
    </location>
</feature>
<dbReference type="AlphaFoldDB" id="I1XI50"/>
<dbReference type="Proteomes" id="UP000009144">
    <property type="component" value="Chromosome"/>
</dbReference>
<feature type="transmembrane region" description="Helical" evidence="1">
    <location>
        <begin position="80"/>
        <end position="103"/>
    </location>
</feature>
<keyword evidence="1" id="KW-0812">Transmembrane</keyword>
<feature type="transmembrane region" description="Helical" evidence="1">
    <location>
        <begin position="115"/>
        <end position="134"/>
    </location>
</feature>
<dbReference type="PATRIC" id="fig|754476.3.peg.1215"/>
<dbReference type="eggNOG" id="ENOG50338A2">
    <property type="taxonomic scope" value="Bacteria"/>
</dbReference>
<gene>
    <name evidence="2" type="ordered locus">Q7A_1231</name>
</gene>
<dbReference type="HOGENOM" id="CLU_1711105_0_0_6"/>
<name>I1XI50_METNJ</name>
<protein>
    <submittedName>
        <fullName evidence="2">Uncharacterized protein</fullName>
    </submittedName>
</protein>
<keyword evidence="1" id="KW-1133">Transmembrane helix</keyword>
<dbReference type="KEGG" id="mej:Q7A_1231"/>
<proteinExistence type="predicted"/>
<feature type="transmembrane region" description="Helical" evidence="1">
    <location>
        <begin position="38"/>
        <end position="59"/>
    </location>
</feature>
<keyword evidence="3" id="KW-1185">Reference proteome</keyword>
<dbReference type="RefSeq" id="WP_014706443.1">
    <property type="nucleotide sequence ID" value="NC_017857.3"/>
</dbReference>
<dbReference type="OrthoDB" id="5762913at2"/>
<evidence type="ECO:0000256" key="1">
    <source>
        <dbReference type="SAM" id="Phobius"/>
    </source>
</evidence>
<dbReference type="EMBL" id="CP003390">
    <property type="protein sequence ID" value="AFI84069.1"/>
    <property type="molecule type" value="Genomic_DNA"/>
</dbReference>
<evidence type="ECO:0000313" key="3">
    <source>
        <dbReference type="Proteomes" id="UP000009144"/>
    </source>
</evidence>
<accession>I1XI50</accession>
<evidence type="ECO:0000313" key="2">
    <source>
        <dbReference type="EMBL" id="AFI84069.1"/>
    </source>
</evidence>